<organism evidence="1 2">
    <name type="scientific">Vigna mungo</name>
    <name type="common">Black gram</name>
    <name type="synonym">Phaseolus mungo</name>
    <dbReference type="NCBI Taxonomy" id="3915"/>
    <lineage>
        <taxon>Eukaryota</taxon>
        <taxon>Viridiplantae</taxon>
        <taxon>Streptophyta</taxon>
        <taxon>Embryophyta</taxon>
        <taxon>Tracheophyta</taxon>
        <taxon>Spermatophyta</taxon>
        <taxon>Magnoliopsida</taxon>
        <taxon>eudicotyledons</taxon>
        <taxon>Gunneridae</taxon>
        <taxon>Pentapetalae</taxon>
        <taxon>rosids</taxon>
        <taxon>fabids</taxon>
        <taxon>Fabales</taxon>
        <taxon>Fabaceae</taxon>
        <taxon>Papilionoideae</taxon>
        <taxon>50 kb inversion clade</taxon>
        <taxon>NPAAA clade</taxon>
        <taxon>indigoferoid/millettioid clade</taxon>
        <taxon>Phaseoleae</taxon>
        <taxon>Vigna</taxon>
    </lineage>
</organism>
<name>A0AAQ3MJV6_VIGMU</name>
<keyword evidence="2" id="KW-1185">Reference proteome</keyword>
<sequence length="110" mass="12634">MRFLRILIYEKGMKYEEVRQGKTRGENDESLELCSNTDREEAFSNHIALLEAEEDIPHGSCYTSEICVNLVLCVVTLHERCKVFKDGSIDSSQLLFSSQTTKTKRKVTLE</sequence>
<evidence type="ECO:0000313" key="2">
    <source>
        <dbReference type="Proteomes" id="UP001374535"/>
    </source>
</evidence>
<gene>
    <name evidence="1" type="ORF">V8G54_037798</name>
</gene>
<proteinExistence type="predicted"/>
<dbReference type="EMBL" id="CP144690">
    <property type="protein sequence ID" value="WVY92284.1"/>
    <property type="molecule type" value="Genomic_DNA"/>
</dbReference>
<dbReference type="Proteomes" id="UP001374535">
    <property type="component" value="Chromosome 11"/>
</dbReference>
<reference evidence="1 2" key="1">
    <citation type="journal article" date="2023" name="Life. Sci Alliance">
        <title>Evolutionary insights into 3D genome organization and epigenetic landscape of Vigna mungo.</title>
        <authorList>
            <person name="Junaid A."/>
            <person name="Singh B."/>
            <person name="Bhatia S."/>
        </authorList>
    </citation>
    <scope>NUCLEOTIDE SEQUENCE [LARGE SCALE GENOMIC DNA]</scope>
    <source>
        <strain evidence="1">Urdbean</strain>
    </source>
</reference>
<protein>
    <submittedName>
        <fullName evidence="1">Uncharacterized protein</fullName>
    </submittedName>
</protein>
<dbReference type="AlphaFoldDB" id="A0AAQ3MJV6"/>
<evidence type="ECO:0000313" key="1">
    <source>
        <dbReference type="EMBL" id="WVY92284.1"/>
    </source>
</evidence>
<accession>A0AAQ3MJV6</accession>